<dbReference type="Pfam" id="PF11901">
    <property type="entry name" value="DM9"/>
    <property type="match status" value="1"/>
</dbReference>
<dbReference type="EMBL" id="BMAO01018282">
    <property type="protein sequence ID" value="GFR22386.1"/>
    <property type="molecule type" value="Genomic_DNA"/>
</dbReference>
<comment type="caution">
    <text evidence="1">The sequence shown here is derived from an EMBL/GenBank/DDBJ whole genome shotgun (WGS) entry which is preliminary data.</text>
</comment>
<accession>A0A8X6JYB7</accession>
<dbReference type="PANTHER" id="PTHR31649">
    <property type="entry name" value="AGAP009604-PA"/>
    <property type="match status" value="1"/>
</dbReference>
<evidence type="ECO:0000313" key="1">
    <source>
        <dbReference type="EMBL" id="GFR22386.1"/>
    </source>
</evidence>
<dbReference type="AlphaFoldDB" id="A0A8X6JYB7"/>
<dbReference type="SMART" id="SM00696">
    <property type="entry name" value="DM9"/>
    <property type="match status" value="1"/>
</dbReference>
<gene>
    <name evidence="1" type="primary">NCL1_32387</name>
    <name evidence="1" type="ORF">TNCT_685651</name>
</gene>
<dbReference type="InterPro" id="IPR006616">
    <property type="entry name" value="DM9_repeat"/>
</dbReference>
<evidence type="ECO:0000313" key="2">
    <source>
        <dbReference type="Proteomes" id="UP000887116"/>
    </source>
</evidence>
<keyword evidence="2" id="KW-1185">Reference proteome</keyword>
<name>A0A8X6JYB7_TRICU</name>
<protein>
    <submittedName>
        <fullName evidence="1">DUF3421 domain-containing protein</fullName>
    </submittedName>
</protein>
<proteinExistence type="predicted"/>
<organism evidence="1 2">
    <name type="scientific">Trichonephila clavata</name>
    <name type="common">Joro spider</name>
    <name type="synonym">Nephila clavata</name>
    <dbReference type="NCBI Taxonomy" id="2740835"/>
    <lineage>
        <taxon>Eukaryota</taxon>
        <taxon>Metazoa</taxon>
        <taxon>Ecdysozoa</taxon>
        <taxon>Arthropoda</taxon>
        <taxon>Chelicerata</taxon>
        <taxon>Arachnida</taxon>
        <taxon>Araneae</taxon>
        <taxon>Araneomorphae</taxon>
        <taxon>Entelegynae</taxon>
        <taxon>Araneoidea</taxon>
        <taxon>Nephilidae</taxon>
        <taxon>Trichonephila</taxon>
    </lineage>
</organism>
<sequence>MADTRSRIRPPFSPPDCPWISMTSGSPKPENAAHLGGKLHGEEVYIGRVYDDGCYLVGTSIPSKGTCIYLSKKREIKSTDTYDILTCDCGNPLDFLPMGLDSNLLFVAGGDEDDCLYCSRVVDGENTYYGWADKAINTVYIPRESSVGPNKLKDGYDILIHKYLDRLCICPTPPQPPPF</sequence>
<dbReference type="Proteomes" id="UP000887116">
    <property type="component" value="Unassembled WGS sequence"/>
</dbReference>
<reference evidence="1" key="1">
    <citation type="submission" date="2020-07" db="EMBL/GenBank/DDBJ databases">
        <title>Multicomponent nature underlies the extraordinary mechanical properties of spider dragline silk.</title>
        <authorList>
            <person name="Kono N."/>
            <person name="Nakamura H."/>
            <person name="Mori M."/>
            <person name="Yoshida Y."/>
            <person name="Ohtoshi R."/>
            <person name="Malay A.D."/>
            <person name="Moran D.A.P."/>
            <person name="Tomita M."/>
            <person name="Numata K."/>
            <person name="Arakawa K."/>
        </authorList>
    </citation>
    <scope>NUCLEOTIDE SEQUENCE</scope>
</reference>
<dbReference type="PANTHER" id="PTHR31649:SF1">
    <property type="entry name" value="FARNESOIC ACID O-METHYL TRANSFERASE DOMAIN-CONTAINING PROTEIN"/>
    <property type="match status" value="1"/>
</dbReference>
<dbReference type="OrthoDB" id="1925699at2759"/>